<reference evidence="1 2" key="1">
    <citation type="submission" date="2019-05" db="EMBL/GenBank/DDBJ databases">
        <title>Another draft genome of Portunus trituberculatus and its Hox gene families provides insights of decapod evolution.</title>
        <authorList>
            <person name="Jeong J.-H."/>
            <person name="Song I."/>
            <person name="Kim S."/>
            <person name="Choi T."/>
            <person name="Kim D."/>
            <person name="Ryu S."/>
            <person name="Kim W."/>
        </authorList>
    </citation>
    <scope>NUCLEOTIDE SEQUENCE [LARGE SCALE GENOMIC DNA]</scope>
    <source>
        <tissue evidence="1">Muscle</tissue>
    </source>
</reference>
<organism evidence="1 2">
    <name type="scientific">Portunus trituberculatus</name>
    <name type="common">Swimming crab</name>
    <name type="synonym">Neptunus trituberculatus</name>
    <dbReference type="NCBI Taxonomy" id="210409"/>
    <lineage>
        <taxon>Eukaryota</taxon>
        <taxon>Metazoa</taxon>
        <taxon>Ecdysozoa</taxon>
        <taxon>Arthropoda</taxon>
        <taxon>Crustacea</taxon>
        <taxon>Multicrustacea</taxon>
        <taxon>Malacostraca</taxon>
        <taxon>Eumalacostraca</taxon>
        <taxon>Eucarida</taxon>
        <taxon>Decapoda</taxon>
        <taxon>Pleocyemata</taxon>
        <taxon>Brachyura</taxon>
        <taxon>Eubrachyura</taxon>
        <taxon>Portunoidea</taxon>
        <taxon>Portunidae</taxon>
        <taxon>Portuninae</taxon>
        <taxon>Portunus</taxon>
    </lineage>
</organism>
<keyword evidence="2" id="KW-1185">Reference proteome</keyword>
<name>A0A5B7EUK3_PORTR</name>
<dbReference type="AlphaFoldDB" id="A0A5B7EUK3"/>
<dbReference type="EMBL" id="VSRR010003398">
    <property type="protein sequence ID" value="MPC35984.1"/>
    <property type="molecule type" value="Genomic_DNA"/>
</dbReference>
<comment type="caution">
    <text evidence="1">The sequence shown here is derived from an EMBL/GenBank/DDBJ whole genome shotgun (WGS) entry which is preliminary data.</text>
</comment>
<evidence type="ECO:0000313" key="2">
    <source>
        <dbReference type="Proteomes" id="UP000324222"/>
    </source>
</evidence>
<gene>
    <name evidence="1" type="ORF">E2C01_029423</name>
</gene>
<proteinExistence type="predicted"/>
<sequence length="63" mass="7042">MLQVNTVAFVVAHCRAWRAVPGEIARLQTSNLLVCSRAKAEKMLPGKRFASARVHCPLVWTDH</sequence>
<accession>A0A5B7EUK3</accession>
<dbReference type="Proteomes" id="UP000324222">
    <property type="component" value="Unassembled WGS sequence"/>
</dbReference>
<protein>
    <submittedName>
        <fullName evidence="1">Uncharacterized protein</fullName>
    </submittedName>
</protein>
<evidence type="ECO:0000313" key="1">
    <source>
        <dbReference type="EMBL" id="MPC35984.1"/>
    </source>
</evidence>